<evidence type="ECO:0000313" key="2">
    <source>
        <dbReference type="Proteomes" id="UP000255326"/>
    </source>
</evidence>
<name>A0A370GKG6_9BACI</name>
<dbReference type="AlphaFoldDB" id="A0A370GKG6"/>
<comment type="caution">
    <text evidence="1">The sequence shown here is derived from an EMBL/GenBank/DDBJ whole genome shotgun (WGS) entry which is preliminary data.</text>
</comment>
<keyword evidence="2" id="KW-1185">Reference proteome</keyword>
<proteinExistence type="predicted"/>
<gene>
    <name evidence="1" type="ORF">DFR59_103227</name>
</gene>
<reference evidence="1 2" key="1">
    <citation type="submission" date="2018-07" db="EMBL/GenBank/DDBJ databases">
        <title>Genomic Encyclopedia of Type Strains, Phase IV (KMG-IV): sequencing the most valuable type-strain genomes for metagenomic binning, comparative biology and taxonomic classification.</title>
        <authorList>
            <person name="Goeker M."/>
        </authorList>
    </citation>
    <scope>NUCLEOTIDE SEQUENCE [LARGE SCALE GENOMIC DNA]</scope>
    <source>
        <strain evidence="1 2">DSM 25281</strain>
    </source>
</reference>
<dbReference type="RefSeq" id="WP_114745042.1">
    <property type="nucleotide sequence ID" value="NZ_QQAY01000003.1"/>
</dbReference>
<protein>
    <submittedName>
        <fullName evidence="1">Uncharacterized protein</fullName>
    </submittedName>
</protein>
<organism evidence="1 2">
    <name type="scientific">Falsibacillus pallidus</name>
    <dbReference type="NCBI Taxonomy" id="493781"/>
    <lineage>
        <taxon>Bacteria</taxon>
        <taxon>Bacillati</taxon>
        <taxon>Bacillota</taxon>
        <taxon>Bacilli</taxon>
        <taxon>Bacillales</taxon>
        <taxon>Bacillaceae</taxon>
        <taxon>Falsibacillus</taxon>
    </lineage>
</organism>
<evidence type="ECO:0000313" key="1">
    <source>
        <dbReference type="EMBL" id="RDI44161.1"/>
    </source>
</evidence>
<sequence>MVRNERGNTLIIVLVTITVLLLAVVLLMPALSQRESNQERTYRNLQVTEMANSTMQSLLEDPSILLKEKNPLIIKTPDSDAMDVYAEAIDSEGHPLESKDLTRVPFTLRASAYYGDLNHNRSKDIDEKFFTKKIITSAASKAVLDIPNIPNLTFVSYISSKLILNASPNSKDIEANMTIVPHIYKAVINKNGEFETSILSPQPLISPFSNSNVAGFKLEFQNAKNGSFYCVKAANAMDESLESGCAIFKVSDGLSAGNGLVKKEEGNVTIYEAISPQIYTPGILTVLKGNHVYNQNGGDIDFSGDLGVIIENEVFLNLLKGGQGDIKLTSNSGSITLQEGSGLNSFTNSNDNKSTILLKASTGIYIDKTQIYSERGISLETGQIISAQEAKLETGKNKASVKFILTSSGYQLNIDGLSLDSGEDAAASPKNELKICGNLLSGTINSISNYFCSQ</sequence>
<dbReference type="EMBL" id="QQAY01000003">
    <property type="protein sequence ID" value="RDI44161.1"/>
    <property type="molecule type" value="Genomic_DNA"/>
</dbReference>
<accession>A0A370GKG6</accession>
<dbReference type="Proteomes" id="UP000255326">
    <property type="component" value="Unassembled WGS sequence"/>
</dbReference>